<organism evidence="1 2">
    <name type="scientific">Pantoea phytobeneficialis</name>
    <dbReference type="NCBI Taxonomy" id="2052056"/>
    <lineage>
        <taxon>Bacteria</taxon>
        <taxon>Pseudomonadati</taxon>
        <taxon>Pseudomonadota</taxon>
        <taxon>Gammaproteobacteria</taxon>
        <taxon>Enterobacterales</taxon>
        <taxon>Erwiniaceae</taxon>
        <taxon>Pantoea</taxon>
    </lineage>
</organism>
<sequence>MAWQWIDKVYGIQRLTPVLNERKISPTRPFLENLKMAATDRSPMVRRIAGEMLIRESKNLGEEACILAKILASDRSPSVAERGKYALADLEKQG</sequence>
<comment type="caution">
    <text evidence="1">The sequence shown here is derived from an EMBL/GenBank/DDBJ whole genome shotgun (WGS) entry which is preliminary data.</text>
</comment>
<dbReference type="EMBL" id="JAUOOM010000006">
    <property type="protein sequence ID" value="MDO6406541.1"/>
    <property type="molecule type" value="Genomic_DNA"/>
</dbReference>
<evidence type="ECO:0008006" key="3">
    <source>
        <dbReference type="Google" id="ProtNLM"/>
    </source>
</evidence>
<proteinExistence type="predicted"/>
<name>A0ABT8XSV3_9GAMM</name>
<reference evidence="1" key="1">
    <citation type="submission" date="2023-07" db="EMBL/GenBank/DDBJ databases">
        <title>The extreme plant-growth-promoting properties of Pantoea phytobeneficialis PF55 revealed by functional and genomic analysis.</title>
        <authorList>
            <person name="Nascimento F.X."/>
            <person name="Marcio R.J."/>
        </authorList>
    </citation>
    <scope>NUCLEOTIDE SEQUENCE</scope>
    <source>
        <strain evidence="1">PF55</strain>
    </source>
</reference>
<accession>A0ABT8XSV3</accession>
<dbReference type="RefSeq" id="WP_244634105.1">
    <property type="nucleotide sequence ID" value="NZ_CP024639.1"/>
</dbReference>
<dbReference type="Proteomes" id="UP001171299">
    <property type="component" value="Unassembled WGS sequence"/>
</dbReference>
<evidence type="ECO:0000313" key="1">
    <source>
        <dbReference type="EMBL" id="MDO6406541.1"/>
    </source>
</evidence>
<protein>
    <recommendedName>
        <fullName evidence="3">HEAT repeat domain-containing protein</fullName>
    </recommendedName>
</protein>
<gene>
    <name evidence="1" type="ORF">Q3404_08135</name>
</gene>
<keyword evidence="2" id="KW-1185">Reference proteome</keyword>
<evidence type="ECO:0000313" key="2">
    <source>
        <dbReference type="Proteomes" id="UP001171299"/>
    </source>
</evidence>